<gene>
    <name evidence="2" type="ORF">A2257_04090</name>
</gene>
<evidence type="ECO:0000313" key="3">
    <source>
        <dbReference type="Proteomes" id="UP000177407"/>
    </source>
</evidence>
<accession>A0A1F5S1S2</accession>
<dbReference type="Proteomes" id="UP000177407">
    <property type="component" value="Unassembled WGS sequence"/>
</dbReference>
<proteinExistence type="predicted"/>
<sequence length="1140" mass="123055">MNKVFQSAQNHALKIGREMKKYLQTVLKIFSFVFLAQKKFLRDFFVFLFIFVFIFSNWSQFLFFSETEEAQAAESTIDTTTLDATDEYGPSPSVVFTTSLIGYIFYIDASTQDLVYKVTADGGVSWGLVVTIDSATTGWTKVAVWYDQWTPGDTTGTKIHIAASDDASDDIFYTFLDTSTDTLKGSMVSVISGTTTLDEDDDGSPGITKGAGGALFLSGNFTNTAGGKISKSTDGAGDTWGNITPSTWSSVNIDQIQLLSLKTGNDIIAIKDETGSDAIKYQIYDETNDTWPDSWSNIATLVENTTYDQWFSASIKKSTGDVFLTFASYTGDSTNDIEFWSFDDSSRGGGFSKQTNLFNNDATVMMPVPIIDENNGDIYVSYLRGTLGDTMHVYFKKSANGGSTWSDESVRLNEFGDDHKSLRGNFLSDGRLYIVWYNDDLNDIYGSTVMTGIEVSIDASITDTTDEFSPSPSVVFTTDQIGYVFYIDVAEYFSYKKTTDGGKNWDNIATSIDGSVYGTSISVWYDQWTPGDISGTKIHIAVSDDSSDDIYYTYLDTSTDTLKGSVVMAVSGTTTITESVDGPPSITRGAGGALFVSANFTDTVGGKVSKSTDGVGDTWSDITPSTWSSVARDQIQLLPLKTGDDIIAIKAQTANNAIKYQIYNETADTWPDSWSSIATLVDHTIYDQWFSATINKTTGDVFLALADYTDDSSNNIELWNFDDFSREDGFTQKTNLFTNDATVMMPVPITDQNYEVDNKNIYVAYLRGTLDASVNVYYKLSTDGGANWGSESSALGSGMVDDIRYLRGNLLNKERLYAVWYNNDLDNLMGNTVIDLTSNNAPSLSISQPDGISDTVTIGDTFNITYGLSDGEQVVTVDFYYDSTGSGLDGTAIDECQNQVEGIGGTTCEWDTTGMVAGEYYVYGITSDGIALDVNDYSSGVITIESDAFLITDIVNVGYSSVGSPTMAMSSGAFSLACQTTTGSFGTNTERIYVNNNNGANNGWTLTLAAETPATDVWDGAASDFDYNDPGGGGCTDTVDVDDADSVGGQMTVNPSTATLTVGQCGACDTDNVSKGSSASFDAVAETPVNSITILAGAASSDDIGDWVLQGVSISQKIPGEQGIASDYDIDMVLTITAVN</sequence>
<dbReference type="SUPFAM" id="SSF50939">
    <property type="entry name" value="Sialidases"/>
    <property type="match status" value="1"/>
</dbReference>
<comment type="caution">
    <text evidence="2">The sequence shown here is derived from an EMBL/GenBank/DDBJ whole genome shotgun (WGS) entry which is preliminary data.</text>
</comment>
<dbReference type="AlphaFoldDB" id="A0A1F5S1S2"/>
<reference evidence="2 3" key="1">
    <citation type="journal article" date="2016" name="Nat. Commun.">
        <title>Thousands of microbial genomes shed light on interconnected biogeochemical processes in an aquifer system.</title>
        <authorList>
            <person name="Anantharaman K."/>
            <person name="Brown C.T."/>
            <person name="Hug L.A."/>
            <person name="Sharon I."/>
            <person name="Castelle C.J."/>
            <person name="Probst A.J."/>
            <person name="Thomas B.C."/>
            <person name="Singh A."/>
            <person name="Wilkins M.J."/>
            <person name="Karaoz U."/>
            <person name="Brodie E.L."/>
            <person name="Williams K.H."/>
            <person name="Hubbard S.S."/>
            <person name="Banfield J.F."/>
        </authorList>
    </citation>
    <scope>NUCLEOTIDE SEQUENCE [LARGE SCALE GENOMIC DNA]</scope>
</reference>
<evidence type="ECO:0000313" key="2">
    <source>
        <dbReference type="EMBL" id="OGF20512.1"/>
    </source>
</evidence>
<keyword evidence="1" id="KW-0472">Membrane</keyword>
<evidence type="ECO:0000256" key="1">
    <source>
        <dbReference type="SAM" id="Phobius"/>
    </source>
</evidence>
<organism evidence="2 3">
    <name type="scientific">Candidatus Falkowbacteria bacterium RIFOXYA2_FULL_38_12</name>
    <dbReference type="NCBI Taxonomy" id="1797993"/>
    <lineage>
        <taxon>Bacteria</taxon>
        <taxon>Candidatus Falkowiibacteriota</taxon>
    </lineage>
</organism>
<dbReference type="InterPro" id="IPR036278">
    <property type="entry name" value="Sialidase_sf"/>
</dbReference>
<protein>
    <submittedName>
        <fullName evidence="2">Uncharacterized protein</fullName>
    </submittedName>
</protein>
<keyword evidence="1" id="KW-0812">Transmembrane</keyword>
<feature type="transmembrane region" description="Helical" evidence="1">
    <location>
        <begin position="44"/>
        <end position="64"/>
    </location>
</feature>
<keyword evidence="1" id="KW-1133">Transmembrane helix</keyword>
<name>A0A1F5S1S2_9BACT</name>
<dbReference type="EMBL" id="MFGA01000023">
    <property type="protein sequence ID" value="OGF20512.1"/>
    <property type="molecule type" value="Genomic_DNA"/>
</dbReference>